<dbReference type="SUPFAM" id="SSF48371">
    <property type="entry name" value="ARM repeat"/>
    <property type="match status" value="1"/>
</dbReference>
<dbReference type="GO" id="GO:0006606">
    <property type="term" value="P:protein import into nucleus"/>
    <property type="evidence" value="ECO:0007669"/>
    <property type="project" value="TreeGrafter"/>
</dbReference>
<gene>
    <name evidence="2" type="ORF">FIBSPDRAFT_887493</name>
</gene>
<accession>A0A166PHL4</accession>
<dbReference type="GO" id="GO:0005635">
    <property type="term" value="C:nuclear envelope"/>
    <property type="evidence" value="ECO:0007669"/>
    <property type="project" value="TreeGrafter"/>
</dbReference>
<name>A0A166PHL4_9AGAM</name>
<reference evidence="2 3" key="1">
    <citation type="journal article" date="2016" name="Mol. Biol. Evol.">
        <title>Comparative Genomics of Early-Diverging Mushroom-Forming Fungi Provides Insights into the Origins of Lignocellulose Decay Capabilities.</title>
        <authorList>
            <person name="Nagy L.G."/>
            <person name="Riley R."/>
            <person name="Tritt A."/>
            <person name="Adam C."/>
            <person name="Daum C."/>
            <person name="Floudas D."/>
            <person name="Sun H."/>
            <person name="Yadav J.S."/>
            <person name="Pangilinan J."/>
            <person name="Larsson K.H."/>
            <person name="Matsuura K."/>
            <person name="Barry K."/>
            <person name="Labutti K."/>
            <person name="Kuo R."/>
            <person name="Ohm R.A."/>
            <person name="Bhattacharya S.S."/>
            <person name="Shirouzu T."/>
            <person name="Yoshinaga Y."/>
            <person name="Martin F.M."/>
            <person name="Grigoriev I.V."/>
            <person name="Hibbett D.S."/>
        </authorList>
    </citation>
    <scope>NUCLEOTIDE SEQUENCE [LARGE SCALE GENOMIC DNA]</scope>
    <source>
        <strain evidence="2 3">CBS 109695</strain>
    </source>
</reference>
<evidence type="ECO:0000256" key="1">
    <source>
        <dbReference type="SAM" id="MobiDB-lite"/>
    </source>
</evidence>
<proteinExistence type="predicted"/>
<feature type="compositionally biased region" description="Basic and acidic residues" evidence="1">
    <location>
        <begin position="228"/>
        <end position="241"/>
    </location>
</feature>
<feature type="region of interest" description="Disordered" evidence="1">
    <location>
        <begin position="226"/>
        <end position="252"/>
    </location>
</feature>
<evidence type="ECO:0000313" key="3">
    <source>
        <dbReference type="Proteomes" id="UP000076532"/>
    </source>
</evidence>
<dbReference type="GO" id="GO:0005829">
    <property type="term" value="C:cytosol"/>
    <property type="evidence" value="ECO:0007669"/>
    <property type="project" value="TreeGrafter"/>
</dbReference>
<feature type="region of interest" description="Disordered" evidence="1">
    <location>
        <begin position="17"/>
        <end position="47"/>
    </location>
</feature>
<dbReference type="Gene3D" id="1.25.10.10">
    <property type="entry name" value="Leucine-rich Repeat Variant"/>
    <property type="match status" value="1"/>
</dbReference>
<evidence type="ECO:0000313" key="2">
    <source>
        <dbReference type="EMBL" id="KZP26100.1"/>
    </source>
</evidence>
<dbReference type="InterPro" id="IPR011989">
    <property type="entry name" value="ARM-like"/>
</dbReference>
<protein>
    <recommendedName>
        <fullName evidence="4">Importin N-terminal domain-containing protein</fullName>
    </recommendedName>
</protein>
<organism evidence="2 3">
    <name type="scientific">Athelia psychrophila</name>
    <dbReference type="NCBI Taxonomy" id="1759441"/>
    <lineage>
        <taxon>Eukaryota</taxon>
        <taxon>Fungi</taxon>
        <taxon>Dikarya</taxon>
        <taxon>Basidiomycota</taxon>
        <taxon>Agaricomycotina</taxon>
        <taxon>Agaricomycetes</taxon>
        <taxon>Agaricomycetidae</taxon>
        <taxon>Atheliales</taxon>
        <taxon>Atheliaceae</taxon>
        <taxon>Athelia</taxon>
    </lineage>
</organism>
<dbReference type="STRING" id="436010.A0A166PHL4"/>
<dbReference type="Proteomes" id="UP000076532">
    <property type="component" value="Unassembled WGS sequence"/>
</dbReference>
<feature type="compositionally biased region" description="Basic residues" evidence="1">
    <location>
        <begin position="27"/>
        <end position="47"/>
    </location>
</feature>
<dbReference type="OrthoDB" id="3268246at2759"/>
<dbReference type="AlphaFoldDB" id="A0A166PHL4"/>
<dbReference type="PANTHER" id="PTHR10997">
    <property type="entry name" value="IMPORTIN-7, 8, 11"/>
    <property type="match status" value="1"/>
</dbReference>
<sequence length="319" mass="35111">MSSNLVPALRVPLTSLTQVGRAEPHRPCHPARLHRRPTSARPRPGHPRSIRLSAGVYLKNITKVLWEEDINPMPDSDKVEPRKALVTAMLHLSTPGDKTIRAKVAESVSLIAELDFPERWPDLIDASPVFLTLCSALGEEKEGKAGLVSGCKTRVLETVELYIKLYPYQLIKLPSVAVWAPGIVVVPNSTKWSNSKTIRSSIRLRGCHHAAPGRRRLAPGARRVRIRSGGDGDREEVDRRGLAGHQGTKGGNGWGAKASAVCLLTAVATHGGRRRSRGFASLCAYLTLAAWRLELEEVFVRVEVALRAYMIVGNWVDWL</sequence>
<keyword evidence="3" id="KW-1185">Reference proteome</keyword>
<dbReference type="EMBL" id="KV417516">
    <property type="protein sequence ID" value="KZP26100.1"/>
    <property type="molecule type" value="Genomic_DNA"/>
</dbReference>
<dbReference type="InterPro" id="IPR016024">
    <property type="entry name" value="ARM-type_fold"/>
</dbReference>
<evidence type="ECO:0008006" key="4">
    <source>
        <dbReference type="Google" id="ProtNLM"/>
    </source>
</evidence>